<dbReference type="OrthoDB" id="1739831at2"/>
<feature type="compositionally biased region" description="Basic and acidic residues" evidence="1">
    <location>
        <begin position="120"/>
        <end position="134"/>
    </location>
</feature>
<protein>
    <submittedName>
        <fullName evidence="2">Flagellar operon protein (TIGR03826 family)</fullName>
    </submittedName>
</protein>
<accession>A0A4V2USY4</accession>
<dbReference type="EMBL" id="SMAB01000005">
    <property type="protein sequence ID" value="TCS83324.1"/>
    <property type="molecule type" value="Genomic_DNA"/>
</dbReference>
<name>A0A4V2USY4_9BACI</name>
<feature type="region of interest" description="Disordered" evidence="1">
    <location>
        <begin position="120"/>
        <end position="140"/>
    </location>
</feature>
<comment type="caution">
    <text evidence="2">The sequence shown here is derived from an EMBL/GenBank/DDBJ whole genome shotgun (WGS) entry which is preliminary data.</text>
</comment>
<keyword evidence="2" id="KW-0966">Cell projection</keyword>
<dbReference type="NCBIfam" id="TIGR03826">
    <property type="entry name" value="YvyF"/>
    <property type="match status" value="1"/>
</dbReference>
<proteinExistence type="predicted"/>
<dbReference type="AlphaFoldDB" id="A0A4V2USY4"/>
<organism evidence="2 3">
    <name type="scientific">Tepidibacillus fermentans</name>
    <dbReference type="NCBI Taxonomy" id="1281767"/>
    <lineage>
        <taxon>Bacteria</taxon>
        <taxon>Bacillati</taxon>
        <taxon>Bacillota</taxon>
        <taxon>Bacilli</taxon>
        <taxon>Bacillales</taxon>
        <taxon>Bacillaceae</taxon>
        <taxon>Tepidibacillus</taxon>
    </lineage>
</organism>
<keyword evidence="2" id="KW-0969">Cilium</keyword>
<evidence type="ECO:0000313" key="2">
    <source>
        <dbReference type="EMBL" id="TCS83324.1"/>
    </source>
</evidence>
<keyword evidence="3" id="KW-1185">Reference proteome</keyword>
<evidence type="ECO:0000256" key="1">
    <source>
        <dbReference type="SAM" id="MobiDB-lite"/>
    </source>
</evidence>
<dbReference type="InterPro" id="IPR022258">
    <property type="entry name" value="Flagellar_operon_YvyF"/>
</dbReference>
<gene>
    <name evidence="2" type="ORF">EDD72_10564</name>
</gene>
<sequence length="140" mass="16037">MGIGNLQNCPRCGKLFVKGIKDVCPACDREIEEEYQRCAEYIREHRLVNLYELSEATKVSVKQITKFIKEGRISIAEMPNMTYPCESCGEPIREGKLCPSCRSRLEKGIKQAIEKQTMKEEQSKGIGFRRDFLDKGQNGR</sequence>
<dbReference type="Proteomes" id="UP000295788">
    <property type="component" value="Unassembled WGS sequence"/>
</dbReference>
<dbReference type="RefSeq" id="WP_132767750.1">
    <property type="nucleotide sequence ID" value="NZ_SMAB01000005.1"/>
</dbReference>
<evidence type="ECO:0000313" key="3">
    <source>
        <dbReference type="Proteomes" id="UP000295788"/>
    </source>
</evidence>
<reference evidence="2 3" key="1">
    <citation type="submission" date="2019-03" db="EMBL/GenBank/DDBJ databases">
        <title>Genomic Encyclopedia of Type Strains, Phase IV (KMG-IV): sequencing the most valuable type-strain genomes for metagenomic binning, comparative biology and taxonomic classification.</title>
        <authorList>
            <person name="Goeker M."/>
        </authorList>
    </citation>
    <scope>NUCLEOTIDE SEQUENCE [LARGE SCALE GENOMIC DNA]</scope>
    <source>
        <strain evidence="2 3">DSM 23802</strain>
    </source>
</reference>
<keyword evidence="2" id="KW-0282">Flagellum</keyword>